<organism evidence="2 3">
    <name type="scientific">Parvularcula lutaonensis</name>
    <dbReference type="NCBI Taxonomy" id="491923"/>
    <lineage>
        <taxon>Bacteria</taxon>
        <taxon>Pseudomonadati</taxon>
        <taxon>Pseudomonadota</taxon>
        <taxon>Alphaproteobacteria</taxon>
        <taxon>Parvularculales</taxon>
        <taxon>Parvularculaceae</taxon>
        <taxon>Parvularcula</taxon>
    </lineage>
</organism>
<dbReference type="RefSeq" id="WP_189576292.1">
    <property type="nucleotide sequence ID" value="NZ_BMXU01000002.1"/>
</dbReference>
<dbReference type="EC" id="2.1.1.64" evidence="2"/>
<dbReference type="GO" id="GO:0061542">
    <property type="term" value="F:3-demethylubiquinol 3-O-methyltransferase activity"/>
    <property type="evidence" value="ECO:0007669"/>
    <property type="project" value="UniProtKB-EC"/>
</dbReference>
<accession>A0ABV7MDP2</accession>
<dbReference type="InterPro" id="IPR050508">
    <property type="entry name" value="Methyltransf_Superfamily"/>
</dbReference>
<dbReference type="GO" id="GO:0102208">
    <property type="term" value="F:2-polyprenyl-6-hydroxyphenol methylase activity"/>
    <property type="evidence" value="ECO:0007669"/>
    <property type="project" value="UniProtKB-EC"/>
</dbReference>
<evidence type="ECO:0000313" key="2">
    <source>
        <dbReference type="EMBL" id="MFC3303594.1"/>
    </source>
</evidence>
<feature type="domain" description="Methyltransferase type 11" evidence="1">
    <location>
        <begin position="100"/>
        <end position="192"/>
    </location>
</feature>
<dbReference type="EMBL" id="JBHRVA010000003">
    <property type="protein sequence ID" value="MFC3303594.1"/>
    <property type="molecule type" value="Genomic_DNA"/>
</dbReference>
<dbReference type="GO" id="GO:0032259">
    <property type="term" value="P:methylation"/>
    <property type="evidence" value="ECO:0007669"/>
    <property type="project" value="UniProtKB-KW"/>
</dbReference>
<reference evidence="3" key="1">
    <citation type="journal article" date="2019" name="Int. J. Syst. Evol. Microbiol.">
        <title>The Global Catalogue of Microorganisms (GCM) 10K type strain sequencing project: providing services to taxonomists for standard genome sequencing and annotation.</title>
        <authorList>
            <consortium name="The Broad Institute Genomics Platform"/>
            <consortium name="The Broad Institute Genome Sequencing Center for Infectious Disease"/>
            <person name="Wu L."/>
            <person name="Ma J."/>
        </authorList>
    </citation>
    <scope>NUCLEOTIDE SEQUENCE [LARGE SCALE GENOMIC DNA]</scope>
    <source>
        <strain evidence="3">KCTC 22245</strain>
    </source>
</reference>
<dbReference type="InterPro" id="IPR013216">
    <property type="entry name" value="Methyltransf_11"/>
</dbReference>
<dbReference type="InterPro" id="IPR029063">
    <property type="entry name" value="SAM-dependent_MTases_sf"/>
</dbReference>
<proteinExistence type="predicted"/>
<name>A0ABV7MDP2_9PROT</name>
<dbReference type="EC" id="2.1.1.222" evidence="2"/>
<dbReference type="Proteomes" id="UP001595607">
    <property type="component" value="Unassembled WGS sequence"/>
</dbReference>
<sequence>MSGPGPKFSYKSELVAFARRLGLLGIVDWVYGQRRVSEYASANAAYQMQHPECRFPPAALVQRTYGTPSFQSFREWGARNAKEIAEAIERHSTVDAPQVLEWGCGLGRLAVHLVDRYAYTGVDIDAGSVQWCRDNLGGRFAINQPKPPLPFAAESFDVVFAVSIFTHLSERAHLDWRDEMLRVLKPGGVFIFTVHGDEQSKELSPSERQRYDAGQIVVRGGVSEGSRTFLAYHPDPYVRETLLEGYDVAEGPTPACGQTLYAGRKS</sequence>
<dbReference type="SUPFAM" id="SSF53335">
    <property type="entry name" value="S-adenosyl-L-methionine-dependent methyltransferases"/>
    <property type="match status" value="1"/>
</dbReference>
<evidence type="ECO:0000313" key="3">
    <source>
        <dbReference type="Proteomes" id="UP001595607"/>
    </source>
</evidence>
<keyword evidence="2" id="KW-0489">Methyltransferase</keyword>
<dbReference type="CDD" id="cd02440">
    <property type="entry name" value="AdoMet_MTases"/>
    <property type="match status" value="1"/>
</dbReference>
<dbReference type="PANTHER" id="PTHR42912">
    <property type="entry name" value="METHYLTRANSFERASE"/>
    <property type="match status" value="1"/>
</dbReference>
<keyword evidence="2" id="KW-0808">Transferase</keyword>
<keyword evidence="3" id="KW-1185">Reference proteome</keyword>
<dbReference type="Gene3D" id="3.40.50.150">
    <property type="entry name" value="Vaccinia Virus protein VP39"/>
    <property type="match status" value="1"/>
</dbReference>
<protein>
    <submittedName>
        <fullName evidence="2">Class I SAM-dependent methyltransferase</fullName>
        <ecNumber evidence="2">2.1.1.222</ecNumber>
        <ecNumber evidence="2">2.1.1.64</ecNumber>
    </submittedName>
</protein>
<comment type="caution">
    <text evidence="2">The sequence shown here is derived from an EMBL/GenBank/DDBJ whole genome shotgun (WGS) entry which is preliminary data.</text>
</comment>
<dbReference type="Pfam" id="PF08241">
    <property type="entry name" value="Methyltransf_11"/>
    <property type="match status" value="1"/>
</dbReference>
<evidence type="ECO:0000259" key="1">
    <source>
        <dbReference type="Pfam" id="PF08241"/>
    </source>
</evidence>
<gene>
    <name evidence="2" type="ORF">ACFONP_12725</name>
</gene>